<evidence type="ECO:0000313" key="1">
    <source>
        <dbReference type="EMBL" id="GMG24094.1"/>
    </source>
</evidence>
<gene>
    <name evidence="1" type="ORF">Aory04_000140500</name>
</gene>
<sequence>MEFPPDSRDTGKLWTWNAGVSGLSVEYVVRTCASARPPALSIGQVAEAKLRIVTRLPHDIDHGPIAREFPWISVVHIIS</sequence>
<accession>A0AAN4YA96</accession>
<dbReference type="Proteomes" id="UP001165205">
    <property type="component" value="Unassembled WGS sequence"/>
</dbReference>
<proteinExistence type="predicted"/>
<evidence type="ECO:0000313" key="2">
    <source>
        <dbReference type="Proteomes" id="UP001165205"/>
    </source>
</evidence>
<dbReference type="AlphaFoldDB" id="A0AAN4YA96"/>
<name>A0AAN4YA96_ASPOZ</name>
<reference evidence="1" key="1">
    <citation type="submission" date="2023-04" db="EMBL/GenBank/DDBJ databases">
        <title>Aspergillus oryzae NBRC 4228.</title>
        <authorList>
            <person name="Ichikawa N."/>
            <person name="Sato H."/>
            <person name="Tonouchi N."/>
        </authorList>
    </citation>
    <scope>NUCLEOTIDE SEQUENCE</scope>
    <source>
        <strain evidence="1">NBRC 4228</strain>
    </source>
</reference>
<protein>
    <submittedName>
        <fullName evidence="1">Unnamed protein product</fullName>
    </submittedName>
</protein>
<organism evidence="1 2">
    <name type="scientific">Aspergillus oryzae</name>
    <name type="common">Yellow koji mold</name>
    <dbReference type="NCBI Taxonomy" id="5062"/>
    <lineage>
        <taxon>Eukaryota</taxon>
        <taxon>Fungi</taxon>
        <taxon>Dikarya</taxon>
        <taxon>Ascomycota</taxon>
        <taxon>Pezizomycotina</taxon>
        <taxon>Eurotiomycetes</taxon>
        <taxon>Eurotiomycetidae</taxon>
        <taxon>Eurotiales</taxon>
        <taxon>Aspergillaceae</taxon>
        <taxon>Aspergillus</taxon>
        <taxon>Aspergillus subgen. Circumdati</taxon>
    </lineage>
</organism>
<dbReference type="EMBL" id="BSYA01000009">
    <property type="protein sequence ID" value="GMG24094.1"/>
    <property type="molecule type" value="Genomic_DNA"/>
</dbReference>
<comment type="caution">
    <text evidence="1">The sequence shown here is derived from an EMBL/GenBank/DDBJ whole genome shotgun (WGS) entry which is preliminary data.</text>
</comment>